<dbReference type="EMBL" id="JAOTOJ010000005">
    <property type="protein sequence ID" value="KAK9400726.1"/>
    <property type="molecule type" value="Genomic_DNA"/>
</dbReference>
<evidence type="ECO:0000313" key="4">
    <source>
        <dbReference type="Proteomes" id="UP001474421"/>
    </source>
</evidence>
<organism evidence="3 4">
    <name type="scientific">Crotalus adamanteus</name>
    <name type="common">Eastern diamondback rattlesnake</name>
    <dbReference type="NCBI Taxonomy" id="8729"/>
    <lineage>
        <taxon>Eukaryota</taxon>
        <taxon>Metazoa</taxon>
        <taxon>Chordata</taxon>
        <taxon>Craniata</taxon>
        <taxon>Vertebrata</taxon>
        <taxon>Euteleostomi</taxon>
        <taxon>Lepidosauria</taxon>
        <taxon>Squamata</taxon>
        <taxon>Bifurcata</taxon>
        <taxon>Unidentata</taxon>
        <taxon>Episquamata</taxon>
        <taxon>Toxicofera</taxon>
        <taxon>Serpentes</taxon>
        <taxon>Colubroidea</taxon>
        <taxon>Viperidae</taxon>
        <taxon>Crotalinae</taxon>
        <taxon>Crotalus</taxon>
    </lineage>
</organism>
<feature type="coiled-coil region" evidence="1">
    <location>
        <begin position="11"/>
        <end position="41"/>
    </location>
</feature>
<comment type="caution">
    <text evidence="3">The sequence shown here is derived from an EMBL/GenBank/DDBJ whole genome shotgun (WGS) entry which is preliminary data.</text>
</comment>
<dbReference type="PANTHER" id="PTHR20837:SF2">
    <property type="entry name" value="PROTEIN CC2D2B"/>
    <property type="match status" value="1"/>
</dbReference>
<feature type="domain" description="DUF5523" evidence="2">
    <location>
        <begin position="12"/>
        <end position="195"/>
    </location>
</feature>
<accession>A0AAW1BER3</accession>
<sequence>MRLHCTFFGVVAEVEEQNTLTEALRDRVKEKLKTVKAAQEKDFSHIQNSAAGFQNNQEINAENEAPIDEGFEFFISTFEEHSNMKELDTNLGQKPTDGCLQNICSLNEQTPLLIHMKEMLTELLEVKSPTCNFNKADKEKGWNQLFIPSTLPVIHSCKLPSNMLPRLLEEEGFYIPRKPYIPRKMYHKMENRLQQEGVNMMFLLF</sequence>
<gene>
    <name evidence="3" type="ORF">NXF25_011440</name>
</gene>
<evidence type="ECO:0000313" key="3">
    <source>
        <dbReference type="EMBL" id="KAK9400726.1"/>
    </source>
</evidence>
<evidence type="ECO:0000256" key="1">
    <source>
        <dbReference type="SAM" id="Coils"/>
    </source>
</evidence>
<dbReference type="PANTHER" id="PTHR20837">
    <property type="entry name" value="CENTROSOMAL PROTEIN-RELATED"/>
    <property type="match status" value="1"/>
</dbReference>
<reference evidence="3 4" key="1">
    <citation type="journal article" date="2024" name="Proc. Natl. Acad. Sci. U.S.A.">
        <title>The genetic regulatory architecture and epigenomic basis for age-related changes in rattlesnake venom.</title>
        <authorList>
            <person name="Hogan M.P."/>
            <person name="Holding M.L."/>
            <person name="Nystrom G.S."/>
            <person name="Colston T.J."/>
            <person name="Bartlett D.A."/>
            <person name="Mason A.J."/>
            <person name="Ellsworth S.A."/>
            <person name="Rautsaw R.M."/>
            <person name="Lawrence K.C."/>
            <person name="Strickland J.L."/>
            <person name="He B."/>
            <person name="Fraser P."/>
            <person name="Margres M.J."/>
            <person name="Gilbert D.M."/>
            <person name="Gibbs H.L."/>
            <person name="Parkinson C.L."/>
            <person name="Rokyta D.R."/>
        </authorList>
    </citation>
    <scope>NUCLEOTIDE SEQUENCE [LARGE SCALE GENOMIC DNA]</scope>
    <source>
        <strain evidence="3">DRR0105</strain>
    </source>
</reference>
<dbReference type="AlphaFoldDB" id="A0AAW1BER3"/>
<dbReference type="GO" id="GO:0035869">
    <property type="term" value="C:ciliary transition zone"/>
    <property type="evidence" value="ECO:0007669"/>
    <property type="project" value="TreeGrafter"/>
</dbReference>
<dbReference type="InterPro" id="IPR052434">
    <property type="entry name" value="Tectonic-like_complex_comp"/>
</dbReference>
<proteinExistence type="predicted"/>
<keyword evidence="1" id="KW-0175">Coiled coil</keyword>
<name>A0AAW1BER3_CROAD</name>
<protein>
    <submittedName>
        <fullName evidence="3">Coiled-coil and C2 domain-containing protein 2A-like</fullName>
    </submittedName>
</protein>
<dbReference type="GO" id="GO:1905515">
    <property type="term" value="P:non-motile cilium assembly"/>
    <property type="evidence" value="ECO:0007669"/>
    <property type="project" value="TreeGrafter"/>
</dbReference>
<evidence type="ECO:0000259" key="2">
    <source>
        <dbReference type="Pfam" id="PF17661"/>
    </source>
</evidence>
<dbReference type="GO" id="GO:1904491">
    <property type="term" value="P:protein localization to ciliary transition zone"/>
    <property type="evidence" value="ECO:0007669"/>
    <property type="project" value="TreeGrafter"/>
</dbReference>
<dbReference type="Proteomes" id="UP001474421">
    <property type="component" value="Unassembled WGS sequence"/>
</dbReference>
<dbReference type="Pfam" id="PF17661">
    <property type="entry name" value="DUF5523"/>
    <property type="match status" value="1"/>
</dbReference>
<dbReference type="InterPro" id="IPR041510">
    <property type="entry name" value="DUF5523"/>
</dbReference>
<keyword evidence="4" id="KW-1185">Reference proteome</keyword>